<reference evidence="1 2" key="1">
    <citation type="submission" date="2024-05" db="EMBL/GenBank/DDBJ databases">
        <title>A draft genome resource for the thread blight pathogen Marasmius tenuissimus strain MS-2.</title>
        <authorList>
            <person name="Yulfo-Soto G.E."/>
            <person name="Baruah I.K."/>
            <person name="Amoako-Attah I."/>
            <person name="Bukari Y."/>
            <person name="Meinhardt L.W."/>
            <person name="Bailey B.A."/>
            <person name="Cohen S.P."/>
        </authorList>
    </citation>
    <scope>NUCLEOTIDE SEQUENCE [LARGE SCALE GENOMIC DNA]</scope>
    <source>
        <strain evidence="1 2">MS-2</strain>
    </source>
</reference>
<accession>A0ABR3ACI5</accession>
<gene>
    <name evidence="1" type="ORF">AAF712_001527</name>
</gene>
<sequence>MLQRSKDSPLFLSIDEAHYYRSPKLVQASLNQFSRTRYLRLHIADPRVLRSILQSISRKRVSGALKELILKTCSTYGDAETPFKSIAAILGNVPNLESLSLHLTPTPSPSKTSTVPQIPLNKLNNLYLATSSDGDGIGHLCRFFYALSVPFAARIKLHFPSSDSNTLECLSRMCDGRVITRLHFATICRYLSPDSPILRQCAEYEVLGHKLSVTLTPDLQVLEYIPLLASLTQLECITLEAVDASLRPPDRLLDLLDTERHPFPPRPFTHLRSLELDMWTPSSPMDPEFHPEGNKDYRSGGYYSLIVELPYSAHLALEELIDEVESVGTRFYPDHVFIVPV</sequence>
<keyword evidence="2" id="KW-1185">Reference proteome</keyword>
<protein>
    <submittedName>
        <fullName evidence="1">Uncharacterized protein</fullName>
    </submittedName>
</protein>
<name>A0ABR3ACI5_9AGAR</name>
<evidence type="ECO:0000313" key="1">
    <source>
        <dbReference type="EMBL" id="KAL0071670.1"/>
    </source>
</evidence>
<organism evidence="1 2">
    <name type="scientific">Marasmius tenuissimus</name>
    <dbReference type="NCBI Taxonomy" id="585030"/>
    <lineage>
        <taxon>Eukaryota</taxon>
        <taxon>Fungi</taxon>
        <taxon>Dikarya</taxon>
        <taxon>Basidiomycota</taxon>
        <taxon>Agaricomycotina</taxon>
        <taxon>Agaricomycetes</taxon>
        <taxon>Agaricomycetidae</taxon>
        <taxon>Agaricales</taxon>
        <taxon>Marasmiineae</taxon>
        <taxon>Marasmiaceae</taxon>
        <taxon>Marasmius</taxon>
    </lineage>
</organism>
<dbReference type="Proteomes" id="UP001437256">
    <property type="component" value="Unassembled WGS sequence"/>
</dbReference>
<dbReference type="EMBL" id="JBBXMP010000003">
    <property type="protein sequence ID" value="KAL0071670.1"/>
    <property type="molecule type" value="Genomic_DNA"/>
</dbReference>
<comment type="caution">
    <text evidence="1">The sequence shown here is derived from an EMBL/GenBank/DDBJ whole genome shotgun (WGS) entry which is preliminary data.</text>
</comment>
<proteinExistence type="predicted"/>
<evidence type="ECO:0000313" key="2">
    <source>
        <dbReference type="Proteomes" id="UP001437256"/>
    </source>
</evidence>